<dbReference type="AlphaFoldDB" id="A0A5P2FV22"/>
<evidence type="ECO:0000313" key="3">
    <source>
        <dbReference type="Proteomes" id="UP000292424"/>
    </source>
</evidence>
<accession>A0A5P2FV22</accession>
<keyword evidence="3" id="KW-1185">Reference proteome</keyword>
<dbReference type="OrthoDB" id="9787111at2"/>
<gene>
    <name evidence="2" type="ORF">E0W69_001165</name>
</gene>
<evidence type="ECO:0000256" key="1">
    <source>
        <dbReference type="SAM" id="SignalP"/>
    </source>
</evidence>
<reference evidence="2 3" key="1">
    <citation type="submission" date="2019-09" db="EMBL/GenBank/DDBJ databases">
        <title>Complete genome sequence of Arachidicoccus sp. B3-10 isolated from apple orchard soil.</title>
        <authorList>
            <person name="Kim H.S."/>
            <person name="Han K.-I."/>
            <person name="Suh M.K."/>
            <person name="Lee K.C."/>
            <person name="Eom M.K."/>
            <person name="Kim J.-S."/>
            <person name="Kang S.W."/>
            <person name="Sin Y."/>
            <person name="Lee J.-S."/>
        </authorList>
    </citation>
    <scope>NUCLEOTIDE SEQUENCE [LARGE SCALE GENOMIC DNA]</scope>
    <source>
        <strain evidence="2 3">B3-10</strain>
    </source>
</reference>
<feature type="chain" id="PRO_5024354379" description="SH3 domain-containing protein" evidence="1">
    <location>
        <begin position="22"/>
        <end position="243"/>
    </location>
</feature>
<sequence length="243" mass="28828">MIKLFCSSIILTLFTILKSFAQSDHDYVVTVNNDTLHNRFVVKVNPGENVIKLTDSDSWQHWEFPLDSLRYFYFKNTGWYLAEKMENPKDSNKPRMFDKQKNFFDLLSKKRKEVSIYDIFFPESRDNETYNLGNWGSVIGTRTQTKVRVNTKGINSWYEYEFTHYSSSVLGKNSMMYLYNDNLGLTKIGFLDPDYYLKVQVEALSEIFTAYLGDRPDLLNPFLADKKFDYDHIHRFLKKYFSK</sequence>
<keyword evidence="1" id="KW-0732">Signal</keyword>
<dbReference type="KEGG" id="arac:E0W69_001165"/>
<dbReference type="EMBL" id="CP044016">
    <property type="protein sequence ID" value="QES87326.1"/>
    <property type="molecule type" value="Genomic_DNA"/>
</dbReference>
<dbReference type="Proteomes" id="UP000292424">
    <property type="component" value="Chromosome"/>
</dbReference>
<evidence type="ECO:0000313" key="2">
    <source>
        <dbReference type="EMBL" id="QES87326.1"/>
    </source>
</evidence>
<protein>
    <recommendedName>
        <fullName evidence="4">SH3 domain-containing protein</fullName>
    </recommendedName>
</protein>
<dbReference type="RefSeq" id="WP_131328204.1">
    <property type="nucleotide sequence ID" value="NZ_CP044016.1"/>
</dbReference>
<proteinExistence type="predicted"/>
<evidence type="ECO:0008006" key="4">
    <source>
        <dbReference type="Google" id="ProtNLM"/>
    </source>
</evidence>
<name>A0A5P2FV22_9BACT</name>
<feature type="signal peptide" evidence="1">
    <location>
        <begin position="1"/>
        <end position="21"/>
    </location>
</feature>
<organism evidence="2 3">
    <name type="scientific">Rhizosphaericola mali</name>
    <dbReference type="NCBI Taxonomy" id="2545455"/>
    <lineage>
        <taxon>Bacteria</taxon>
        <taxon>Pseudomonadati</taxon>
        <taxon>Bacteroidota</taxon>
        <taxon>Chitinophagia</taxon>
        <taxon>Chitinophagales</taxon>
        <taxon>Chitinophagaceae</taxon>
        <taxon>Rhizosphaericola</taxon>
    </lineage>
</organism>